<keyword evidence="7" id="KW-0472">Membrane</keyword>
<dbReference type="Pfam" id="PF00085">
    <property type="entry name" value="Thioredoxin"/>
    <property type="match status" value="1"/>
</dbReference>
<dbReference type="GO" id="GO:0005737">
    <property type="term" value="C:cytoplasm"/>
    <property type="evidence" value="ECO:0007669"/>
    <property type="project" value="TreeGrafter"/>
</dbReference>
<keyword evidence="5" id="KW-0676">Redox-active center</keyword>
<evidence type="ECO:0000313" key="9">
    <source>
        <dbReference type="EMBL" id="QDU47291.1"/>
    </source>
</evidence>
<keyword evidence="4" id="KW-1015">Disulfide bond</keyword>
<feature type="domain" description="Thioredoxin" evidence="8">
    <location>
        <begin position="75"/>
        <end position="198"/>
    </location>
</feature>
<dbReference type="PROSITE" id="PS51352">
    <property type="entry name" value="THIOREDOXIN_2"/>
    <property type="match status" value="1"/>
</dbReference>
<evidence type="ECO:0000256" key="4">
    <source>
        <dbReference type="ARBA" id="ARBA00023157"/>
    </source>
</evidence>
<organism evidence="9 10">
    <name type="scientific">Symmachiella dynata</name>
    <dbReference type="NCBI Taxonomy" id="2527995"/>
    <lineage>
        <taxon>Bacteria</taxon>
        <taxon>Pseudomonadati</taxon>
        <taxon>Planctomycetota</taxon>
        <taxon>Planctomycetia</taxon>
        <taxon>Planctomycetales</taxon>
        <taxon>Planctomycetaceae</taxon>
        <taxon>Symmachiella</taxon>
    </lineage>
</organism>
<dbReference type="RefSeq" id="WP_197534508.1">
    <property type="nucleotide sequence ID" value="NZ_CP036276.1"/>
</dbReference>
<dbReference type="CDD" id="cd02947">
    <property type="entry name" value="TRX_family"/>
    <property type="match status" value="1"/>
</dbReference>
<keyword evidence="3" id="KW-0249">Electron transport</keyword>
<keyword evidence="7" id="KW-0812">Transmembrane</keyword>
<name>A0A517ZXT3_9PLAN</name>
<dbReference type="GO" id="GO:0015035">
    <property type="term" value="F:protein-disulfide reductase activity"/>
    <property type="evidence" value="ECO:0007669"/>
    <property type="project" value="UniProtKB-UniRule"/>
</dbReference>
<dbReference type="SUPFAM" id="SSF52833">
    <property type="entry name" value="Thioredoxin-like"/>
    <property type="match status" value="1"/>
</dbReference>
<evidence type="ECO:0000256" key="3">
    <source>
        <dbReference type="ARBA" id="ARBA00022982"/>
    </source>
</evidence>
<dbReference type="AlphaFoldDB" id="A0A517ZXT3"/>
<dbReference type="KEGG" id="sdyn:Mal52_58190"/>
<evidence type="ECO:0000256" key="1">
    <source>
        <dbReference type="ARBA" id="ARBA00008987"/>
    </source>
</evidence>
<dbReference type="PANTHER" id="PTHR45663">
    <property type="entry name" value="GEO12009P1"/>
    <property type="match status" value="1"/>
</dbReference>
<dbReference type="PRINTS" id="PR00421">
    <property type="entry name" value="THIOREDOXIN"/>
</dbReference>
<protein>
    <recommendedName>
        <fullName evidence="6">Thioredoxin</fullName>
    </recommendedName>
</protein>
<dbReference type="InterPro" id="IPR005746">
    <property type="entry name" value="Thioredoxin"/>
</dbReference>
<sequence length="204" mass="22086">MLNQGIQLYLAVAVSVGGLALWWSLQSPQRQRPQFTTMDTIIERERAEVAQPAVTNNPTREVERQLRRDAISHARAPQARVPHTAVPQAAAGQPVDVTDATFSSVVLDNDLPVLVDFGADWCGACRMIEPVIHELAGELGGQAVVAQVDVDDNPQIAARYGIKALPTLMVFKDGQPVEKVVGAARKAELRARIDSHSAPSKTLL</sequence>
<evidence type="ECO:0000256" key="5">
    <source>
        <dbReference type="ARBA" id="ARBA00023284"/>
    </source>
</evidence>
<comment type="similarity">
    <text evidence="1">Belongs to the thioredoxin family.</text>
</comment>
<dbReference type="InterPro" id="IPR013766">
    <property type="entry name" value="Thioredoxin_domain"/>
</dbReference>
<dbReference type="FunFam" id="3.40.30.10:FF:000001">
    <property type="entry name" value="Thioredoxin"/>
    <property type="match status" value="1"/>
</dbReference>
<keyword evidence="2" id="KW-0813">Transport</keyword>
<dbReference type="Proteomes" id="UP000319383">
    <property type="component" value="Chromosome"/>
</dbReference>
<accession>A0A517ZXT3</accession>
<dbReference type="NCBIfam" id="TIGR01068">
    <property type="entry name" value="thioredoxin"/>
    <property type="match status" value="1"/>
</dbReference>
<dbReference type="InterPro" id="IPR036249">
    <property type="entry name" value="Thioredoxin-like_sf"/>
</dbReference>
<evidence type="ECO:0000256" key="2">
    <source>
        <dbReference type="ARBA" id="ARBA00022448"/>
    </source>
</evidence>
<gene>
    <name evidence="9" type="primary">trxA_4</name>
    <name evidence="9" type="ORF">Mal52_58190</name>
</gene>
<keyword evidence="7" id="KW-1133">Transmembrane helix</keyword>
<evidence type="ECO:0000256" key="6">
    <source>
        <dbReference type="NCBIfam" id="TIGR01068"/>
    </source>
</evidence>
<reference evidence="9 10" key="1">
    <citation type="submission" date="2019-02" db="EMBL/GenBank/DDBJ databases">
        <title>Deep-cultivation of Planctomycetes and their phenomic and genomic characterization uncovers novel biology.</title>
        <authorList>
            <person name="Wiegand S."/>
            <person name="Jogler M."/>
            <person name="Boedeker C."/>
            <person name="Pinto D."/>
            <person name="Vollmers J."/>
            <person name="Rivas-Marin E."/>
            <person name="Kohn T."/>
            <person name="Peeters S.H."/>
            <person name="Heuer A."/>
            <person name="Rast P."/>
            <person name="Oberbeckmann S."/>
            <person name="Bunk B."/>
            <person name="Jeske O."/>
            <person name="Meyerdierks A."/>
            <person name="Storesund J.E."/>
            <person name="Kallscheuer N."/>
            <person name="Luecker S."/>
            <person name="Lage O.M."/>
            <person name="Pohl T."/>
            <person name="Merkel B.J."/>
            <person name="Hornburger P."/>
            <person name="Mueller R.-W."/>
            <person name="Bruemmer F."/>
            <person name="Labrenz M."/>
            <person name="Spormann A.M."/>
            <person name="Op den Camp H."/>
            <person name="Overmann J."/>
            <person name="Amann R."/>
            <person name="Jetten M.S.M."/>
            <person name="Mascher T."/>
            <person name="Medema M.H."/>
            <person name="Devos D.P."/>
            <person name="Kaster A.-K."/>
            <person name="Ovreas L."/>
            <person name="Rohde M."/>
            <person name="Galperin M.Y."/>
            <person name="Jogler C."/>
        </authorList>
    </citation>
    <scope>NUCLEOTIDE SEQUENCE [LARGE SCALE GENOMIC DNA]</scope>
    <source>
        <strain evidence="9 10">Mal52</strain>
    </source>
</reference>
<proteinExistence type="inferred from homology"/>
<dbReference type="Gene3D" id="3.40.30.10">
    <property type="entry name" value="Glutaredoxin"/>
    <property type="match status" value="1"/>
</dbReference>
<evidence type="ECO:0000259" key="8">
    <source>
        <dbReference type="PROSITE" id="PS51352"/>
    </source>
</evidence>
<dbReference type="EMBL" id="CP036276">
    <property type="protein sequence ID" value="QDU47291.1"/>
    <property type="molecule type" value="Genomic_DNA"/>
</dbReference>
<keyword evidence="10" id="KW-1185">Reference proteome</keyword>
<evidence type="ECO:0000313" key="10">
    <source>
        <dbReference type="Proteomes" id="UP000319383"/>
    </source>
</evidence>
<feature type="transmembrane region" description="Helical" evidence="7">
    <location>
        <begin position="6"/>
        <end position="25"/>
    </location>
</feature>
<dbReference type="PANTHER" id="PTHR45663:SF11">
    <property type="entry name" value="GEO12009P1"/>
    <property type="match status" value="1"/>
</dbReference>
<evidence type="ECO:0000256" key="7">
    <source>
        <dbReference type="SAM" id="Phobius"/>
    </source>
</evidence>